<accession>A0A453SRG4</accession>
<dbReference type="AlphaFoldDB" id="A0A453SRG4"/>
<reference evidence="1" key="4">
    <citation type="submission" date="2019-03" db="UniProtKB">
        <authorList>
            <consortium name="EnsemblPlants"/>
        </authorList>
    </citation>
    <scope>IDENTIFICATION</scope>
</reference>
<name>A0A453SRG4_AEGTS</name>
<proteinExistence type="predicted"/>
<reference evidence="2" key="2">
    <citation type="journal article" date="2017" name="Nat. Plants">
        <title>The Aegilops tauschii genome reveals multiple impacts of transposons.</title>
        <authorList>
            <person name="Zhao G."/>
            <person name="Zou C."/>
            <person name="Li K."/>
            <person name="Wang K."/>
            <person name="Li T."/>
            <person name="Gao L."/>
            <person name="Zhang X."/>
            <person name="Wang H."/>
            <person name="Yang Z."/>
            <person name="Liu X."/>
            <person name="Jiang W."/>
            <person name="Mao L."/>
            <person name="Kong X."/>
            <person name="Jiao Y."/>
            <person name="Jia J."/>
        </authorList>
    </citation>
    <scope>NUCLEOTIDE SEQUENCE [LARGE SCALE GENOMIC DNA]</scope>
    <source>
        <strain evidence="2">cv. AL8/78</strain>
    </source>
</reference>
<sequence length="49" mass="5400">MGRVVQILEGLVEITMPSIPRLLQTMAGSSNSTCSFLFQKRAALRAYTL</sequence>
<dbReference type="EnsemblPlants" id="AET7Gv21040400.1">
    <property type="protein sequence ID" value="AET7Gv21040400.1"/>
    <property type="gene ID" value="AET7Gv21040400"/>
</dbReference>
<reference evidence="2" key="1">
    <citation type="journal article" date="2014" name="Science">
        <title>Ancient hybridizations among the ancestral genomes of bread wheat.</title>
        <authorList>
            <consortium name="International Wheat Genome Sequencing Consortium,"/>
            <person name="Marcussen T."/>
            <person name="Sandve S.R."/>
            <person name="Heier L."/>
            <person name="Spannagl M."/>
            <person name="Pfeifer M."/>
            <person name="Jakobsen K.S."/>
            <person name="Wulff B.B."/>
            <person name="Steuernagel B."/>
            <person name="Mayer K.F."/>
            <person name="Olsen O.A."/>
        </authorList>
    </citation>
    <scope>NUCLEOTIDE SEQUENCE [LARGE SCALE GENOMIC DNA]</scope>
    <source>
        <strain evidence="2">cv. AL8/78</strain>
    </source>
</reference>
<reference evidence="1" key="3">
    <citation type="journal article" date="2017" name="Nature">
        <title>Genome sequence of the progenitor of the wheat D genome Aegilops tauschii.</title>
        <authorList>
            <person name="Luo M.C."/>
            <person name="Gu Y.Q."/>
            <person name="Puiu D."/>
            <person name="Wang H."/>
            <person name="Twardziok S.O."/>
            <person name="Deal K.R."/>
            <person name="Huo N."/>
            <person name="Zhu T."/>
            <person name="Wang L."/>
            <person name="Wang Y."/>
            <person name="McGuire P.E."/>
            <person name="Liu S."/>
            <person name="Long H."/>
            <person name="Ramasamy R.K."/>
            <person name="Rodriguez J.C."/>
            <person name="Van S.L."/>
            <person name="Yuan L."/>
            <person name="Wang Z."/>
            <person name="Xia Z."/>
            <person name="Xiao L."/>
            <person name="Anderson O.D."/>
            <person name="Ouyang S."/>
            <person name="Liang Y."/>
            <person name="Zimin A.V."/>
            <person name="Pertea G."/>
            <person name="Qi P."/>
            <person name="Bennetzen J.L."/>
            <person name="Dai X."/>
            <person name="Dawson M.W."/>
            <person name="Muller H.G."/>
            <person name="Kugler K."/>
            <person name="Rivarola-Duarte L."/>
            <person name="Spannagl M."/>
            <person name="Mayer K.F.X."/>
            <person name="Lu F.H."/>
            <person name="Bevan M.W."/>
            <person name="Leroy P."/>
            <person name="Li P."/>
            <person name="You F.M."/>
            <person name="Sun Q."/>
            <person name="Liu Z."/>
            <person name="Lyons E."/>
            <person name="Wicker T."/>
            <person name="Salzberg S.L."/>
            <person name="Devos K.M."/>
            <person name="Dvorak J."/>
        </authorList>
    </citation>
    <scope>NUCLEOTIDE SEQUENCE [LARGE SCALE GENOMIC DNA]</scope>
    <source>
        <strain evidence="1">cv. AL8/78</strain>
    </source>
</reference>
<reference evidence="1" key="5">
    <citation type="journal article" date="2021" name="G3 (Bethesda)">
        <title>Aegilops tauschii genome assembly Aet v5.0 features greater sequence contiguity and improved annotation.</title>
        <authorList>
            <person name="Wang L."/>
            <person name="Zhu T."/>
            <person name="Rodriguez J.C."/>
            <person name="Deal K.R."/>
            <person name="Dubcovsky J."/>
            <person name="McGuire P.E."/>
            <person name="Lux T."/>
            <person name="Spannagl M."/>
            <person name="Mayer K.F.X."/>
            <person name="Baldrich P."/>
            <person name="Meyers B.C."/>
            <person name="Huo N."/>
            <person name="Gu Y.Q."/>
            <person name="Zhou H."/>
            <person name="Devos K.M."/>
            <person name="Bennetzen J.L."/>
            <person name="Unver T."/>
            <person name="Budak H."/>
            <person name="Gulick P.J."/>
            <person name="Galiba G."/>
            <person name="Kalapos B."/>
            <person name="Nelson D.R."/>
            <person name="Li P."/>
            <person name="You F.M."/>
            <person name="Luo M.C."/>
            <person name="Dvorak J."/>
        </authorList>
    </citation>
    <scope>NUCLEOTIDE SEQUENCE [LARGE SCALE GENOMIC DNA]</scope>
    <source>
        <strain evidence="1">cv. AL8/78</strain>
    </source>
</reference>
<evidence type="ECO:0000313" key="1">
    <source>
        <dbReference type="EnsemblPlants" id="AET7Gv21040400.1"/>
    </source>
</evidence>
<dbReference type="Gramene" id="AET7Gv21040400.1">
    <property type="protein sequence ID" value="AET7Gv21040400.1"/>
    <property type="gene ID" value="AET7Gv21040400"/>
</dbReference>
<keyword evidence="2" id="KW-1185">Reference proteome</keyword>
<evidence type="ECO:0000313" key="2">
    <source>
        <dbReference type="Proteomes" id="UP000015105"/>
    </source>
</evidence>
<dbReference type="Proteomes" id="UP000015105">
    <property type="component" value="Chromosome 7D"/>
</dbReference>
<protein>
    <submittedName>
        <fullName evidence="1">Uncharacterized protein</fullName>
    </submittedName>
</protein>
<organism evidence="1 2">
    <name type="scientific">Aegilops tauschii subsp. strangulata</name>
    <name type="common">Goatgrass</name>
    <dbReference type="NCBI Taxonomy" id="200361"/>
    <lineage>
        <taxon>Eukaryota</taxon>
        <taxon>Viridiplantae</taxon>
        <taxon>Streptophyta</taxon>
        <taxon>Embryophyta</taxon>
        <taxon>Tracheophyta</taxon>
        <taxon>Spermatophyta</taxon>
        <taxon>Magnoliopsida</taxon>
        <taxon>Liliopsida</taxon>
        <taxon>Poales</taxon>
        <taxon>Poaceae</taxon>
        <taxon>BOP clade</taxon>
        <taxon>Pooideae</taxon>
        <taxon>Triticodae</taxon>
        <taxon>Triticeae</taxon>
        <taxon>Triticinae</taxon>
        <taxon>Aegilops</taxon>
    </lineage>
</organism>